<evidence type="ECO:0000256" key="2">
    <source>
        <dbReference type="ARBA" id="ARBA00022801"/>
    </source>
</evidence>
<protein>
    <submittedName>
        <fullName evidence="7">Uncharacterized protein</fullName>
    </submittedName>
</protein>
<accession>A0A915B2D1</accession>
<evidence type="ECO:0000259" key="4">
    <source>
        <dbReference type="PROSITE" id="PS50054"/>
    </source>
</evidence>
<dbReference type="AlphaFoldDB" id="A0A915B2D1"/>
<proteinExistence type="inferred from homology"/>
<dbReference type="PANTHER" id="PTHR45961:SF3">
    <property type="entry name" value="DUAL SPECIFICITY PROTEIN PHOSPHATASE 14"/>
    <property type="match status" value="1"/>
</dbReference>
<dbReference type="InterPro" id="IPR000340">
    <property type="entry name" value="Dual-sp_phosphatase_cat-dom"/>
</dbReference>
<dbReference type="InterPro" id="IPR052103">
    <property type="entry name" value="Dual_spec_Phospatases"/>
</dbReference>
<dbReference type="GO" id="GO:0004721">
    <property type="term" value="F:phosphoprotein phosphatase activity"/>
    <property type="evidence" value="ECO:0007669"/>
    <property type="project" value="UniProtKB-KW"/>
</dbReference>
<keyword evidence="3" id="KW-0904">Protein phosphatase</keyword>
<name>A0A915B2D1_PARUN</name>
<evidence type="ECO:0000256" key="3">
    <source>
        <dbReference type="ARBA" id="ARBA00022912"/>
    </source>
</evidence>
<dbReference type="CDD" id="cd14514">
    <property type="entry name" value="DUSP14-like"/>
    <property type="match status" value="1"/>
</dbReference>
<keyword evidence="6" id="KW-1185">Reference proteome</keyword>
<dbReference type="PROSITE" id="PS50054">
    <property type="entry name" value="TYR_PHOSPHATASE_DUAL"/>
    <property type="match status" value="1"/>
</dbReference>
<evidence type="ECO:0000313" key="6">
    <source>
        <dbReference type="Proteomes" id="UP000887569"/>
    </source>
</evidence>
<dbReference type="PANTHER" id="PTHR45961">
    <property type="entry name" value="IP21249P"/>
    <property type="match status" value="1"/>
</dbReference>
<reference evidence="7" key="1">
    <citation type="submission" date="2022-11" db="UniProtKB">
        <authorList>
            <consortium name="WormBaseParasite"/>
        </authorList>
    </citation>
    <scope>IDENTIFICATION</scope>
</reference>
<dbReference type="InterPro" id="IPR020422">
    <property type="entry name" value="TYR_PHOSPHATASE_DUAL_dom"/>
</dbReference>
<dbReference type="SUPFAM" id="SSF52799">
    <property type="entry name" value="(Phosphotyrosine protein) phosphatases II"/>
    <property type="match status" value="1"/>
</dbReference>
<feature type="domain" description="Tyrosine specific protein phosphatases" evidence="5">
    <location>
        <begin position="68"/>
        <end position="127"/>
    </location>
</feature>
<keyword evidence="2" id="KW-0378">Hydrolase</keyword>
<comment type="similarity">
    <text evidence="1">Belongs to the protein-tyrosine phosphatase family. Non-receptor class dual specificity subfamily.</text>
</comment>
<dbReference type="Proteomes" id="UP000887569">
    <property type="component" value="Unplaced"/>
</dbReference>
<dbReference type="GO" id="GO:0005737">
    <property type="term" value="C:cytoplasm"/>
    <property type="evidence" value="ECO:0007669"/>
    <property type="project" value="TreeGrafter"/>
</dbReference>
<dbReference type="Pfam" id="PF00782">
    <property type="entry name" value="DSPc"/>
    <property type="match status" value="1"/>
</dbReference>
<organism evidence="6 7">
    <name type="scientific">Parascaris univalens</name>
    <name type="common">Nematode worm</name>
    <dbReference type="NCBI Taxonomy" id="6257"/>
    <lineage>
        <taxon>Eukaryota</taxon>
        <taxon>Metazoa</taxon>
        <taxon>Ecdysozoa</taxon>
        <taxon>Nematoda</taxon>
        <taxon>Chromadorea</taxon>
        <taxon>Rhabditida</taxon>
        <taxon>Spirurina</taxon>
        <taxon>Ascaridomorpha</taxon>
        <taxon>Ascaridoidea</taxon>
        <taxon>Ascarididae</taxon>
        <taxon>Parascaris</taxon>
    </lineage>
</organism>
<dbReference type="SMART" id="SM00195">
    <property type="entry name" value="DSPc"/>
    <property type="match status" value="1"/>
</dbReference>
<evidence type="ECO:0000259" key="5">
    <source>
        <dbReference type="PROSITE" id="PS50056"/>
    </source>
</evidence>
<dbReference type="InterPro" id="IPR029021">
    <property type="entry name" value="Prot-tyrosine_phosphatase-like"/>
</dbReference>
<dbReference type="Gene3D" id="3.90.190.10">
    <property type="entry name" value="Protein tyrosine phosphatase superfamily"/>
    <property type="match status" value="1"/>
</dbReference>
<sequence length="175" mass="19912">MVSSKLCDISEIRPHLYLSGFRCITEKKLTELGITNAVDVTNIPNNPRYSGIEYLNARVDDDIISNIGRYFEKVAEFVEQARKKGGKTLIFCMAGVSRSASLCIMSLVISEGISLRDAYYDTYDKRPFIAPNIGFWRQMIEYEQKQKGSSTVQLLKGMRRPIPDVYLKRPTPTTE</sequence>
<dbReference type="WBParaSite" id="PgR021_g014_t01">
    <property type="protein sequence ID" value="PgR021_g014_t01"/>
    <property type="gene ID" value="PgR021_g014"/>
</dbReference>
<evidence type="ECO:0000256" key="1">
    <source>
        <dbReference type="ARBA" id="ARBA00008601"/>
    </source>
</evidence>
<dbReference type="PROSITE" id="PS50056">
    <property type="entry name" value="TYR_PHOSPHATASE_2"/>
    <property type="match status" value="1"/>
</dbReference>
<feature type="domain" description="Tyrosine-protein phosphatase" evidence="4">
    <location>
        <begin position="8"/>
        <end position="148"/>
    </location>
</feature>
<dbReference type="InterPro" id="IPR000387">
    <property type="entry name" value="Tyr_Pase_dom"/>
</dbReference>
<evidence type="ECO:0000313" key="7">
    <source>
        <dbReference type="WBParaSite" id="PgR021_g014_t01"/>
    </source>
</evidence>